<feature type="compositionally biased region" description="Low complexity" evidence="5">
    <location>
        <begin position="13"/>
        <end position="27"/>
    </location>
</feature>
<feature type="region of interest" description="Disordered" evidence="5">
    <location>
        <begin position="102"/>
        <end position="121"/>
    </location>
</feature>
<dbReference type="SMART" id="SM00320">
    <property type="entry name" value="WD40"/>
    <property type="match status" value="7"/>
</dbReference>
<dbReference type="PROSITE" id="PS00678">
    <property type="entry name" value="WD_REPEATS_1"/>
    <property type="match status" value="3"/>
</dbReference>
<feature type="domain" description="F-box" evidence="6">
    <location>
        <begin position="195"/>
        <end position="241"/>
    </location>
</feature>
<evidence type="ECO:0000256" key="4">
    <source>
        <dbReference type="PROSITE-ProRule" id="PRU00221"/>
    </source>
</evidence>
<dbReference type="OrthoDB" id="5580488at2759"/>
<name>A0A376B8W8_9ASCO</name>
<dbReference type="CDD" id="cd22147">
    <property type="entry name" value="F-box_SpPof1-like"/>
    <property type="match status" value="1"/>
</dbReference>
<dbReference type="Pfam" id="PF00400">
    <property type="entry name" value="WD40"/>
    <property type="match status" value="6"/>
</dbReference>
<dbReference type="SMART" id="SM00256">
    <property type="entry name" value="FBOX"/>
    <property type="match status" value="1"/>
</dbReference>
<dbReference type="InterPro" id="IPR020472">
    <property type="entry name" value="WD40_PAC1"/>
</dbReference>
<dbReference type="AlphaFoldDB" id="A0A376B8W8"/>
<reference evidence="8" key="1">
    <citation type="submission" date="2018-06" db="EMBL/GenBank/DDBJ databases">
        <authorList>
            <person name="Guldener U."/>
        </authorList>
    </citation>
    <scope>NUCLEOTIDE SEQUENCE [LARGE SCALE GENOMIC DNA]</scope>
    <source>
        <strain evidence="8">UTAD17</strain>
    </source>
</reference>
<gene>
    <name evidence="7" type="ORF">SCODWIG_02904</name>
</gene>
<dbReference type="PROSITE" id="PS50082">
    <property type="entry name" value="WD_REPEATS_2"/>
    <property type="match status" value="6"/>
</dbReference>
<dbReference type="CDD" id="cd00200">
    <property type="entry name" value="WD40"/>
    <property type="match status" value="1"/>
</dbReference>
<dbReference type="Gene3D" id="1.20.1280.50">
    <property type="match status" value="1"/>
</dbReference>
<dbReference type="FunFam" id="2.130.10.10:FF:000715">
    <property type="entry name" value="F-box protein MET30"/>
    <property type="match status" value="1"/>
</dbReference>
<dbReference type="InterPro" id="IPR001810">
    <property type="entry name" value="F-box_dom"/>
</dbReference>
<feature type="repeat" description="WD" evidence="4">
    <location>
        <begin position="611"/>
        <end position="650"/>
    </location>
</feature>
<dbReference type="Pfam" id="PF12937">
    <property type="entry name" value="F-box-like"/>
    <property type="match status" value="1"/>
</dbReference>
<evidence type="ECO:0000256" key="3">
    <source>
        <dbReference type="ARBA" id="ARBA00022786"/>
    </source>
</evidence>
<feature type="compositionally biased region" description="Polar residues" evidence="5">
    <location>
        <begin position="1"/>
        <end position="12"/>
    </location>
</feature>
<feature type="repeat" description="WD" evidence="4">
    <location>
        <begin position="458"/>
        <end position="497"/>
    </location>
</feature>
<dbReference type="PANTHER" id="PTHR19872:SF9">
    <property type="entry name" value="UBIQUITIN-BINDING SDF UBIQUITIN LIGASE COMPLEX SUBUNIT"/>
    <property type="match status" value="1"/>
</dbReference>
<dbReference type="InterPro" id="IPR019775">
    <property type="entry name" value="WD40_repeat_CS"/>
</dbReference>
<dbReference type="InterPro" id="IPR001680">
    <property type="entry name" value="WD40_rpt"/>
</dbReference>
<feature type="repeat" description="WD" evidence="4">
    <location>
        <begin position="418"/>
        <end position="457"/>
    </location>
</feature>
<keyword evidence="8" id="KW-1185">Reference proteome</keyword>
<feature type="repeat" description="WD" evidence="4">
    <location>
        <begin position="497"/>
        <end position="538"/>
    </location>
</feature>
<keyword evidence="1 4" id="KW-0853">WD repeat</keyword>
<evidence type="ECO:0000256" key="1">
    <source>
        <dbReference type="ARBA" id="ARBA00022574"/>
    </source>
</evidence>
<dbReference type="PANTHER" id="PTHR19872">
    <property type="entry name" value="UBIQUITIN LIGASE SPECIFICITY FACTOR/HREP PROTEIN"/>
    <property type="match status" value="1"/>
</dbReference>
<evidence type="ECO:0000256" key="2">
    <source>
        <dbReference type="ARBA" id="ARBA00022737"/>
    </source>
</evidence>
<dbReference type="InterPro" id="IPR036047">
    <property type="entry name" value="F-box-like_dom_sf"/>
</dbReference>
<dbReference type="InterPro" id="IPR036322">
    <property type="entry name" value="WD40_repeat_dom_sf"/>
</dbReference>
<keyword evidence="3" id="KW-0833">Ubl conjugation pathway</keyword>
<feature type="region of interest" description="Disordered" evidence="5">
    <location>
        <begin position="1"/>
        <end position="31"/>
    </location>
</feature>
<proteinExistence type="predicted"/>
<sequence length="685" mass="77614">MNISDLIQQQSQNRKNNYQHKNGNNNKTGNPIPISTVLKMKENNSSNDINKKRTIETINTPSSMVTKSQIIQEEKRICTRSPPQYSFTRYCYRHNPDYHKNVKLDGTSSSSSDSNTPEPNLLQQICGEDGDFQKKLDLYCPSTKDQQDIQKILTIFNNSGNTPMKKELILHALLNLCCSPQLSFISQQVTSMIKIDFVSDLPQELSLKILSYLDCSSLCEASKVNKKWNLLADDDRVWYHMCEQHIDRKCPHCGWGLPLLHMKTRRFVDIAGPKPFCESSLNSTATLTYDNNSNITFNNHNSKNSGNKNLLRNNKAANTVGNNNTASILASGGSVSSGCSNNNSNAVIRKTRPWKVVYKERFNVERNWRRGNCRIQEFKGHMDGVLDCKFNYACLFTASYDSTVAMWDINNGKLLRRFTGHSNGVKTLLFDESKLITGSLDKTIRVWNYHTGECISTYRGHTDSVLSIDAYKKIIVSSSADTTVKVWHVESRTCFTLRGHENWVNCVKLHPASFTCYSCSDDMTIRMWDIRTNTCLKIFKGHVGQVQKVIPLTIIDEENLVADVPYDKNYKDDVNLPNNKTLTYPTHLLSCSLDNTIKLWHIQTGICVRTHFGHAEGVWDIACDNFRIISGSHDTTVKVWDLQSGKMIYSFDNAHDAPVTCVAIGDSEFVSGDESGKVCMFHFDI</sequence>
<accession>A0A376B8W8</accession>
<dbReference type="VEuPathDB" id="FungiDB:SCODWIG_02904"/>
<dbReference type="InterPro" id="IPR015943">
    <property type="entry name" value="WD40/YVTN_repeat-like_dom_sf"/>
</dbReference>
<dbReference type="Proteomes" id="UP000262825">
    <property type="component" value="Unassembled WGS sequence"/>
</dbReference>
<evidence type="ECO:0000256" key="5">
    <source>
        <dbReference type="SAM" id="MobiDB-lite"/>
    </source>
</evidence>
<evidence type="ECO:0000313" key="7">
    <source>
        <dbReference type="EMBL" id="SSD61143.1"/>
    </source>
</evidence>
<dbReference type="EMBL" id="UFAJ01000582">
    <property type="protein sequence ID" value="SSD61143.1"/>
    <property type="molecule type" value="Genomic_DNA"/>
</dbReference>
<dbReference type="PRINTS" id="PR00320">
    <property type="entry name" value="GPROTEINBRPT"/>
</dbReference>
<dbReference type="PROSITE" id="PS50294">
    <property type="entry name" value="WD_REPEATS_REGION"/>
    <property type="match status" value="3"/>
</dbReference>
<evidence type="ECO:0000313" key="8">
    <source>
        <dbReference type="Proteomes" id="UP000262825"/>
    </source>
</evidence>
<feature type="repeat" description="WD" evidence="4">
    <location>
        <begin position="588"/>
        <end position="610"/>
    </location>
</feature>
<evidence type="ECO:0000259" key="6">
    <source>
        <dbReference type="PROSITE" id="PS50181"/>
    </source>
</evidence>
<dbReference type="InterPro" id="IPR051075">
    <property type="entry name" value="SCF_subunit_WD-repeat"/>
</dbReference>
<dbReference type="SUPFAM" id="SSF50978">
    <property type="entry name" value="WD40 repeat-like"/>
    <property type="match status" value="1"/>
</dbReference>
<dbReference type="SUPFAM" id="SSF81383">
    <property type="entry name" value="F-box domain"/>
    <property type="match status" value="1"/>
</dbReference>
<organism evidence="7 8">
    <name type="scientific">Saccharomycodes ludwigii</name>
    <dbReference type="NCBI Taxonomy" id="36035"/>
    <lineage>
        <taxon>Eukaryota</taxon>
        <taxon>Fungi</taxon>
        <taxon>Dikarya</taxon>
        <taxon>Ascomycota</taxon>
        <taxon>Saccharomycotina</taxon>
        <taxon>Saccharomycetes</taxon>
        <taxon>Saccharomycodales</taxon>
        <taxon>Saccharomycodaceae</taxon>
        <taxon>Saccharomycodes</taxon>
    </lineage>
</organism>
<dbReference type="PROSITE" id="PS50181">
    <property type="entry name" value="FBOX"/>
    <property type="match status" value="1"/>
</dbReference>
<keyword evidence="2" id="KW-0677">Repeat</keyword>
<protein>
    <submittedName>
        <fullName evidence="7">Related to F-box protein MET30</fullName>
    </submittedName>
</protein>
<feature type="repeat" description="WD" evidence="4">
    <location>
        <begin position="378"/>
        <end position="417"/>
    </location>
</feature>
<dbReference type="Gene3D" id="2.130.10.10">
    <property type="entry name" value="YVTN repeat-like/Quinoprotein amine dehydrogenase"/>
    <property type="match status" value="3"/>
</dbReference>